<gene>
    <name evidence="2" type="ORF">P7K49_035437</name>
</gene>
<dbReference type="EMBL" id="JASSZA010000020">
    <property type="protein sequence ID" value="KAK2086012.1"/>
    <property type="molecule type" value="Genomic_DNA"/>
</dbReference>
<proteinExistence type="predicted"/>
<organism evidence="2 3">
    <name type="scientific">Saguinus oedipus</name>
    <name type="common">Cotton-top tamarin</name>
    <name type="synonym">Oedipomidas oedipus</name>
    <dbReference type="NCBI Taxonomy" id="9490"/>
    <lineage>
        <taxon>Eukaryota</taxon>
        <taxon>Metazoa</taxon>
        <taxon>Chordata</taxon>
        <taxon>Craniata</taxon>
        <taxon>Vertebrata</taxon>
        <taxon>Euteleostomi</taxon>
        <taxon>Mammalia</taxon>
        <taxon>Eutheria</taxon>
        <taxon>Euarchontoglires</taxon>
        <taxon>Primates</taxon>
        <taxon>Haplorrhini</taxon>
        <taxon>Platyrrhini</taxon>
        <taxon>Cebidae</taxon>
        <taxon>Callitrichinae</taxon>
        <taxon>Saguinus</taxon>
    </lineage>
</organism>
<evidence type="ECO:0000256" key="1">
    <source>
        <dbReference type="SAM" id="MobiDB-lite"/>
    </source>
</evidence>
<name>A0ABQ9TML5_SAGOE</name>
<evidence type="ECO:0000313" key="2">
    <source>
        <dbReference type="EMBL" id="KAK2086012.1"/>
    </source>
</evidence>
<sequence length="158" mass="17683">MPSRGQSPPARPLNTHPEPSLRHTVQELECHVEGLDFIQQDGTHHPFAEESVLADFQRQVGAGAGEKKESHCRYFIINWADQSLNLDLPTTSSAVNNSWLVVAEGDTVHDLGMEDEREMAKGISDQKETSQKYGLQRIGNYFTLPSATRLPTTRPEEK</sequence>
<comment type="caution">
    <text evidence="2">The sequence shown here is derived from an EMBL/GenBank/DDBJ whole genome shotgun (WGS) entry which is preliminary data.</text>
</comment>
<protein>
    <submittedName>
        <fullName evidence="2">Uncharacterized protein</fullName>
    </submittedName>
</protein>
<accession>A0ABQ9TML5</accession>
<reference evidence="2 3" key="1">
    <citation type="submission" date="2023-05" db="EMBL/GenBank/DDBJ databases">
        <title>B98-5 Cell Line De Novo Hybrid Assembly: An Optical Mapping Approach.</title>
        <authorList>
            <person name="Kananen K."/>
            <person name="Auerbach J.A."/>
            <person name="Kautto E."/>
            <person name="Blachly J.S."/>
        </authorList>
    </citation>
    <scope>NUCLEOTIDE SEQUENCE [LARGE SCALE GENOMIC DNA]</scope>
    <source>
        <strain evidence="2">B95-8</strain>
        <tissue evidence="2">Cell line</tissue>
    </source>
</reference>
<keyword evidence="3" id="KW-1185">Reference proteome</keyword>
<dbReference type="Proteomes" id="UP001266305">
    <property type="component" value="Unassembled WGS sequence"/>
</dbReference>
<feature type="region of interest" description="Disordered" evidence="1">
    <location>
        <begin position="1"/>
        <end position="20"/>
    </location>
</feature>
<evidence type="ECO:0000313" key="3">
    <source>
        <dbReference type="Proteomes" id="UP001266305"/>
    </source>
</evidence>